<dbReference type="InterPro" id="IPR036188">
    <property type="entry name" value="FAD/NAD-bd_sf"/>
</dbReference>
<name>A0ABR2XWU6_9PEZI</name>
<reference evidence="5 6" key="1">
    <citation type="submission" date="2024-02" db="EMBL/GenBank/DDBJ databases">
        <title>First draft genome assembly of two strains of Seiridium cardinale.</title>
        <authorList>
            <person name="Emiliani G."/>
            <person name="Scali E."/>
        </authorList>
    </citation>
    <scope>NUCLEOTIDE SEQUENCE [LARGE SCALE GENOMIC DNA]</scope>
    <source>
        <strain evidence="5 6">BM-138-000479</strain>
    </source>
</reference>
<evidence type="ECO:0000256" key="2">
    <source>
        <dbReference type="ARBA" id="ARBA00022630"/>
    </source>
</evidence>
<evidence type="ECO:0000256" key="4">
    <source>
        <dbReference type="ARBA" id="ARBA00023002"/>
    </source>
</evidence>
<dbReference type="Proteomes" id="UP001465668">
    <property type="component" value="Unassembled WGS sequence"/>
</dbReference>
<comment type="caution">
    <text evidence="5">The sequence shown here is derived from an EMBL/GenBank/DDBJ whole genome shotgun (WGS) entry which is preliminary data.</text>
</comment>
<dbReference type="InterPro" id="IPR051104">
    <property type="entry name" value="FAD_monoxygenase"/>
</dbReference>
<keyword evidence="2" id="KW-0285">Flavoprotein</keyword>
<keyword evidence="3" id="KW-0274">FAD</keyword>
<gene>
    <name evidence="5" type="ORF">SCAR479_04680</name>
</gene>
<accession>A0ABR2XWU6</accession>
<dbReference type="PANTHER" id="PTHR46720:SF3">
    <property type="entry name" value="FAD-BINDING DOMAIN-CONTAINING PROTEIN-RELATED"/>
    <property type="match status" value="1"/>
</dbReference>
<dbReference type="PANTHER" id="PTHR46720">
    <property type="entry name" value="HYDROXYLASE, PUTATIVE (AFU_ORTHOLOGUE AFUA_3G01460)-RELATED"/>
    <property type="match status" value="1"/>
</dbReference>
<keyword evidence="6" id="KW-1185">Reference proteome</keyword>
<evidence type="ECO:0000256" key="1">
    <source>
        <dbReference type="ARBA" id="ARBA00007992"/>
    </source>
</evidence>
<dbReference type="SUPFAM" id="SSF51905">
    <property type="entry name" value="FAD/NAD(P)-binding domain"/>
    <property type="match status" value="1"/>
</dbReference>
<keyword evidence="4" id="KW-0560">Oxidoreductase</keyword>
<protein>
    <submittedName>
        <fullName evidence="5">FAD-binding domain-containing protein</fullName>
    </submittedName>
</protein>
<comment type="similarity">
    <text evidence="1">Belongs to the paxM FAD-dependent monooxygenase family.</text>
</comment>
<organism evidence="5 6">
    <name type="scientific">Seiridium cardinale</name>
    <dbReference type="NCBI Taxonomy" id="138064"/>
    <lineage>
        <taxon>Eukaryota</taxon>
        <taxon>Fungi</taxon>
        <taxon>Dikarya</taxon>
        <taxon>Ascomycota</taxon>
        <taxon>Pezizomycotina</taxon>
        <taxon>Sordariomycetes</taxon>
        <taxon>Xylariomycetidae</taxon>
        <taxon>Amphisphaeriales</taxon>
        <taxon>Sporocadaceae</taxon>
        <taxon>Seiridium</taxon>
    </lineage>
</organism>
<evidence type="ECO:0000313" key="5">
    <source>
        <dbReference type="EMBL" id="KAK9778278.1"/>
    </source>
</evidence>
<evidence type="ECO:0000313" key="6">
    <source>
        <dbReference type="Proteomes" id="UP001465668"/>
    </source>
</evidence>
<dbReference type="Gene3D" id="3.50.50.60">
    <property type="entry name" value="FAD/NAD(P)-binding domain"/>
    <property type="match status" value="1"/>
</dbReference>
<sequence>MAIGFSTATSTLCFMGITTFHHRSKWTRVTLNADSRDSTTRDHTTPGWPIWEMPHALTYFEGRQVLVDDAVHASPRFQGAGSYMAFEDTLVLECLPGRYSYPKQRSRSIFMKAQATVMIFQAYDAFRRFRTQKQINMSNETACIMCENEPGLSIRAADMRKRLAGRRRRLGLRP</sequence>
<evidence type="ECO:0000256" key="3">
    <source>
        <dbReference type="ARBA" id="ARBA00022827"/>
    </source>
</evidence>
<proteinExistence type="inferred from homology"/>
<dbReference type="EMBL" id="JARVKM010000016">
    <property type="protein sequence ID" value="KAK9778278.1"/>
    <property type="molecule type" value="Genomic_DNA"/>
</dbReference>